<evidence type="ECO:0000313" key="3">
    <source>
        <dbReference type="Proteomes" id="UP000075243"/>
    </source>
</evidence>
<keyword evidence="3" id="KW-1185">Reference proteome</keyword>
<protein>
    <recommendedName>
        <fullName evidence="1">Reverse transcriptase Ty1/copia-type domain-containing protein</fullName>
    </recommendedName>
</protein>
<evidence type="ECO:0000313" key="2">
    <source>
        <dbReference type="EMBL" id="KYP63573.1"/>
    </source>
</evidence>
<feature type="domain" description="Reverse transcriptase Ty1/copia-type" evidence="1">
    <location>
        <begin position="8"/>
        <end position="69"/>
    </location>
</feature>
<sequence length="71" mass="8285">MDFTALLIYVDDILLVGNSLNEIEEIKRRLDKEFSIKDLGNARYFLGMEIARSNEGIQLYQRKYTIDLLKG</sequence>
<proteinExistence type="predicted"/>
<name>A0A151T953_CAJCA</name>
<dbReference type="SUPFAM" id="SSF56672">
    <property type="entry name" value="DNA/RNA polymerases"/>
    <property type="match status" value="1"/>
</dbReference>
<dbReference type="Pfam" id="PF07727">
    <property type="entry name" value="RVT_2"/>
    <property type="match status" value="1"/>
</dbReference>
<accession>A0A151T953</accession>
<dbReference type="Proteomes" id="UP000075243">
    <property type="component" value="Chromosome 7"/>
</dbReference>
<gene>
    <name evidence="2" type="ORF">KK1_018152</name>
</gene>
<evidence type="ECO:0000259" key="1">
    <source>
        <dbReference type="Pfam" id="PF07727"/>
    </source>
</evidence>
<dbReference type="EMBL" id="CM003609">
    <property type="protein sequence ID" value="KYP63573.1"/>
    <property type="molecule type" value="Genomic_DNA"/>
</dbReference>
<dbReference type="AlphaFoldDB" id="A0A151T953"/>
<organism evidence="2 3">
    <name type="scientific">Cajanus cajan</name>
    <name type="common">Pigeon pea</name>
    <name type="synonym">Cajanus indicus</name>
    <dbReference type="NCBI Taxonomy" id="3821"/>
    <lineage>
        <taxon>Eukaryota</taxon>
        <taxon>Viridiplantae</taxon>
        <taxon>Streptophyta</taxon>
        <taxon>Embryophyta</taxon>
        <taxon>Tracheophyta</taxon>
        <taxon>Spermatophyta</taxon>
        <taxon>Magnoliopsida</taxon>
        <taxon>eudicotyledons</taxon>
        <taxon>Gunneridae</taxon>
        <taxon>Pentapetalae</taxon>
        <taxon>rosids</taxon>
        <taxon>fabids</taxon>
        <taxon>Fabales</taxon>
        <taxon>Fabaceae</taxon>
        <taxon>Papilionoideae</taxon>
        <taxon>50 kb inversion clade</taxon>
        <taxon>NPAAA clade</taxon>
        <taxon>indigoferoid/millettioid clade</taxon>
        <taxon>Phaseoleae</taxon>
        <taxon>Cajanus</taxon>
    </lineage>
</organism>
<dbReference type="InterPro" id="IPR043502">
    <property type="entry name" value="DNA/RNA_pol_sf"/>
</dbReference>
<dbReference type="Gramene" id="C.cajan_17629.t">
    <property type="protein sequence ID" value="C.cajan_17629.t.cds1"/>
    <property type="gene ID" value="C.cajan_17629"/>
</dbReference>
<reference evidence="2 3" key="1">
    <citation type="journal article" date="2012" name="Nat. Biotechnol.">
        <title>Draft genome sequence of pigeonpea (Cajanus cajan), an orphan legume crop of resource-poor farmers.</title>
        <authorList>
            <person name="Varshney R.K."/>
            <person name="Chen W."/>
            <person name="Li Y."/>
            <person name="Bharti A.K."/>
            <person name="Saxena R.K."/>
            <person name="Schlueter J.A."/>
            <person name="Donoghue M.T."/>
            <person name="Azam S."/>
            <person name="Fan G."/>
            <person name="Whaley A.M."/>
            <person name="Farmer A.D."/>
            <person name="Sheridan J."/>
            <person name="Iwata A."/>
            <person name="Tuteja R."/>
            <person name="Penmetsa R.V."/>
            <person name="Wu W."/>
            <person name="Upadhyaya H.D."/>
            <person name="Yang S.P."/>
            <person name="Shah T."/>
            <person name="Saxena K.B."/>
            <person name="Michael T."/>
            <person name="McCombie W.R."/>
            <person name="Yang B."/>
            <person name="Zhang G."/>
            <person name="Yang H."/>
            <person name="Wang J."/>
            <person name="Spillane C."/>
            <person name="Cook D.R."/>
            <person name="May G.D."/>
            <person name="Xu X."/>
            <person name="Jackson S.A."/>
        </authorList>
    </citation>
    <scope>NUCLEOTIDE SEQUENCE [LARGE SCALE GENOMIC DNA]</scope>
    <source>
        <strain evidence="3">cv. Asha</strain>
    </source>
</reference>
<dbReference type="InterPro" id="IPR013103">
    <property type="entry name" value="RVT_2"/>
</dbReference>